<evidence type="ECO:0000313" key="1">
    <source>
        <dbReference type="EMBL" id="KAK8856455.1"/>
    </source>
</evidence>
<sequence length="85" mass="9363">MSQSRATSAGDQYLKLPSRFRHKVNEWPLGLDFDLDRDLDCDLVLIHDPGVSGGEDANIMSFHAPKATRGLIGMVLLHTTNEAAK</sequence>
<name>A0ABR2I294_9PEZI</name>
<comment type="caution">
    <text evidence="1">The sequence shown here is derived from an EMBL/GenBank/DDBJ whole genome shotgun (WGS) entry which is preliminary data.</text>
</comment>
<proteinExistence type="predicted"/>
<dbReference type="Proteomes" id="UP001390339">
    <property type="component" value="Unassembled WGS sequence"/>
</dbReference>
<keyword evidence="2" id="KW-1185">Reference proteome</keyword>
<gene>
    <name evidence="1" type="ORF">PGQ11_012367</name>
</gene>
<dbReference type="EMBL" id="JAPCWZ010000007">
    <property type="protein sequence ID" value="KAK8856455.1"/>
    <property type="molecule type" value="Genomic_DNA"/>
</dbReference>
<reference evidence="1 2" key="1">
    <citation type="journal article" date="2024" name="IMA Fungus">
        <title>Apiospora arundinis, a panoply of carbohydrate-active enzymes and secondary metabolites.</title>
        <authorList>
            <person name="Sorensen T."/>
            <person name="Petersen C."/>
            <person name="Muurmann A.T."/>
            <person name="Christiansen J.V."/>
            <person name="Brundto M.L."/>
            <person name="Overgaard C.K."/>
            <person name="Boysen A.T."/>
            <person name="Wollenberg R.D."/>
            <person name="Larsen T.O."/>
            <person name="Sorensen J.L."/>
            <person name="Nielsen K.L."/>
            <person name="Sondergaard T.E."/>
        </authorList>
    </citation>
    <scope>NUCLEOTIDE SEQUENCE [LARGE SCALE GENOMIC DNA]</scope>
    <source>
        <strain evidence="1 2">AAU 773</strain>
    </source>
</reference>
<evidence type="ECO:0000313" key="2">
    <source>
        <dbReference type="Proteomes" id="UP001390339"/>
    </source>
</evidence>
<organism evidence="1 2">
    <name type="scientific">Apiospora arundinis</name>
    <dbReference type="NCBI Taxonomy" id="335852"/>
    <lineage>
        <taxon>Eukaryota</taxon>
        <taxon>Fungi</taxon>
        <taxon>Dikarya</taxon>
        <taxon>Ascomycota</taxon>
        <taxon>Pezizomycotina</taxon>
        <taxon>Sordariomycetes</taxon>
        <taxon>Xylariomycetidae</taxon>
        <taxon>Amphisphaeriales</taxon>
        <taxon>Apiosporaceae</taxon>
        <taxon>Apiospora</taxon>
    </lineage>
</organism>
<protein>
    <submittedName>
        <fullName evidence="1">Uncharacterized protein</fullName>
    </submittedName>
</protein>
<accession>A0ABR2I294</accession>